<dbReference type="AlphaFoldDB" id="A0A392QSQ7"/>
<dbReference type="InterPro" id="IPR011050">
    <property type="entry name" value="Pectin_lyase_fold/virulence"/>
</dbReference>
<protein>
    <recommendedName>
        <fullName evidence="6">Pectinesterase</fullName>
        <ecNumber evidence="6">3.1.1.11</ecNumber>
    </recommendedName>
</protein>
<evidence type="ECO:0000313" key="8">
    <source>
        <dbReference type="EMBL" id="MCI26874.1"/>
    </source>
</evidence>
<keyword evidence="6" id="KW-0964">Secreted</keyword>
<name>A0A392QSQ7_9FABA</name>
<evidence type="ECO:0000256" key="3">
    <source>
        <dbReference type="ARBA" id="ARBA00022512"/>
    </source>
</evidence>
<dbReference type="EC" id="3.1.1.11" evidence="6"/>
<evidence type="ECO:0000256" key="2">
    <source>
        <dbReference type="ARBA" id="ARBA00005184"/>
    </source>
</evidence>
<dbReference type="UniPathway" id="UPA00545">
    <property type="reaction ID" value="UER00823"/>
</dbReference>
<feature type="non-terminal residue" evidence="8">
    <location>
        <position position="148"/>
    </location>
</feature>
<reference evidence="8 9" key="1">
    <citation type="journal article" date="2018" name="Front. Plant Sci.">
        <title>Red Clover (Trifolium pratense) and Zigzag Clover (T. medium) - A Picture of Genomic Similarities and Differences.</title>
        <authorList>
            <person name="Dluhosova J."/>
            <person name="Istvanek J."/>
            <person name="Nedelnik J."/>
            <person name="Repkova J."/>
        </authorList>
    </citation>
    <scope>NUCLEOTIDE SEQUENCE [LARGE SCALE GENOMIC DNA]</scope>
    <source>
        <strain evidence="9">cv. 10/8</strain>
        <tissue evidence="8">Leaf</tissue>
    </source>
</reference>
<evidence type="ECO:0000259" key="7">
    <source>
        <dbReference type="Pfam" id="PF01095"/>
    </source>
</evidence>
<comment type="subcellular location">
    <subcellularLocation>
        <location evidence="1 6">Secreted</location>
        <location evidence="1 6">Cell wall</location>
    </subcellularLocation>
</comment>
<proteinExistence type="predicted"/>
<evidence type="ECO:0000313" key="9">
    <source>
        <dbReference type="Proteomes" id="UP000265520"/>
    </source>
</evidence>
<dbReference type="Gene3D" id="2.160.20.10">
    <property type="entry name" value="Single-stranded right-handed beta-helix, Pectin lyase-like"/>
    <property type="match status" value="1"/>
</dbReference>
<dbReference type="GO" id="GO:0042545">
    <property type="term" value="P:cell wall modification"/>
    <property type="evidence" value="ECO:0007669"/>
    <property type="project" value="UniProtKB-UniRule"/>
</dbReference>
<sequence length="148" mass="15748">KDHDEFIDESLNGEFPSWVTSKDRRLLESSVGDVKANVVVAKDGSGKFKTVVEAVASAPDNGKTRYVIYVKRGIYKEKVDIGSKKTNVMLVGDGMDATIITGSLNVIDGTGTFQSATVAAVGDGFIAQDIGFQNTAGPQKHQAVALRV</sequence>
<dbReference type="InterPro" id="IPR018040">
    <property type="entry name" value="Pectinesterase_Tyr_AS"/>
</dbReference>
<dbReference type="PANTHER" id="PTHR31707">
    <property type="entry name" value="PECTINESTERASE"/>
    <property type="match status" value="1"/>
</dbReference>
<keyword evidence="6" id="KW-0961">Cell wall biogenesis/degradation</keyword>
<dbReference type="SUPFAM" id="SSF51126">
    <property type="entry name" value="Pectin lyase-like"/>
    <property type="match status" value="1"/>
</dbReference>
<evidence type="ECO:0000256" key="4">
    <source>
        <dbReference type="ARBA" id="ARBA00022801"/>
    </source>
</evidence>
<keyword evidence="4 6" id="KW-0378">Hydrolase</keyword>
<evidence type="ECO:0000256" key="5">
    <source>
        <dbReference type="ARBA" id="ARBA00023085"/>
    </source>
</evidence>
<comment type="pathway">
    <text evidence="2 6">Glycan metabolism; pectin degradation; 2-dehydro-3-deoxy-D-gluconate from pectin: step 1/5.</text>
</comment>
<dbReference type="PROSITE" id="PS00800">
    <property type="entry name" value="PECTINESTERASE_1"/>
    <property type="match status" value="1"/>
</dbReference>
<dbReference type="GO" id="GO:0030599">
    <property type="term" value="F:pectinesterase activity"/>
    <property type="evidence" value="ECO:0007669"/>
    <property type="project" value="UniProtKB-UniRule"/>
</dbReference>
<dbReference type="GO" id="GO:0045490">
    <property type="term" value="P:pectin catabolic process"/>
    <property type="evidence" value="ECO:0007669"/>
    <property type="project" value="UniProtKB-UniRule"/>
</dbReference>
<evidence type="ECO:0000256" key="1">
    <source>
        <dbReference type="ARBA" id="ARBA00004191"/>
    </source>
</evidence>
<feature type="non-terminal residue" evidence="8">
    <location>
        <position position="1"/>
    </location>
</feature>
<feature type="domain" description="Pectinesterase catalytic" evidence="7">
    <location>
        <begin position="37"/>
        <end position="148"/>
    </location>
</feature>
<comment type="function">
    <text evidence="6">Acts in the modification of cell walls via demethylesterification of cell wall pectin.</text>
</comment>
<accession>A0A392QSQ7</accession>
<keyword evidence="5 6" id="KW-0063">Aspartyl esterase</keyword>
<keyword evidence="3 6" id="KW-0134">Cell wall</keyword>
<dbReference type="InterPro" id="IPR012334">
    <property type="entry name" value="Pectin_lyas_fold"/>
</dbReference>
<organism evidence="8 9">
    <name type="scientific">Trifolium medium</name>
    <dbReference type="NCBI Taxonomy" id="97028"/>
    <lineage>
        <taxon>Eukaryota</taxon>
        <taxon>Viridiplantae</taxon>
        <taxon>Streptophyta</taxon>
        <taxon>Embryophyta</taxon>
        <taxon>Tracheophyta</taxon>
        <taxon>Spermatophyta</taxon>
        <taxon>Magnoliopsida</taxon>
        <taxon>eudicotyledons</taxon>
        <taxon>Gunneridae</taxon>
        <taxon>Pentapetalae</taxon>
        <taxon>rosids</taxon>
        <taxon>fabids</taxon>
        <taxon>Fabales</taxon>
        <taxon>Fabaceae</taxon>
        <taxon>Papilionoideae</taxon>
        <taxon>50 kb inversion clade</taxon>
        <taxon>NPAAA clade</taxon>
        <taxon>Hologalegina</taxon>
        <taxon>IRL clade</taxon>
        <taxon>Trifolieae</taxon>
        <taxon>Trifolium</taxon>
    </lineage>
</organism>
<keyword evidence="9" id="KW-1185">Reference proteome</keyword>
<dbReference type="EMBL" id="LXQA010155857">
    <property type="protein sequence ID" value="MCI26874.1"/>
    <property type="molecule type" value="Genomic_DNA"/>
</dbReference>
<dbReference type="Proteomes" id="UP000265520">
    <property type="component" value="Unassembled WGS sequence"/>
</dbReference>
<evidence type="ECO:0000256" key="6">
    <source>
        <dbReference type="RuleBase" id="RU000589"/>
    </source>
</evidence>
<comment type="caution">
    <text evidence="8">The sequence shown here is derived from an EMBL/GenBank/DDBJ whole genome shotgun (WGS) entry which is preliminary data.</text>
</comment>
<dbReference type="InterPro" id="IPR000070">
    <property type="entry name" value="Pectinesterase_cat"/>
</dbReference>
<dbReference type="Pfam" id="PF01095">
    <property type="entry name" value="Pectinesterase"/>
    <property type="match status" value="1"/>
</dbReference>
<comment type="catalytic activity">
    <reaction evidence="6">
        <text>[(1-&gt;4)-alpha-D-galacturonosyl methyl ester](n) + n H2O = [(1-&gt;4)-alpha-D-galacturonosyl](n) + n methanol + n H(+)</text>
        <dbReference type="Rhea" id="RHEA:22380"/>
        <dbReference type="Rhea" id="RHEA-COMP:14570"/>
        <dbReference type="Rhea" id="RHEA-COMP:14573"/>
        <dbReference type="ChEBI" id="CHEBI:15377"/>
        <dbReference type="ChEBI" id="CHEBI:15378"/>
        <dbReference type="ChEBI" id="CHEBI:17790"/>
        <dbReference type="ChEBI" id="CHEBI:140522"/>
        <dbReference type="ChEBI" id="CHEBI:140523"/>
        <dbReference type="EC" id="3.1.1.11"/>
    </reaction>
</comment>